<evidence type="ECO:0000313" key="4">
    <source>
        <dbReference type="EMBL" id="HJD29749.1"/>
    </source>
</evidence>
<dbReference type="InterPro" id="IPR044005">
    <property type="entry name" value="DZR_2"/>
</dbReference>
<dbReference type="Pfam" id="PF18912">
    <property type="entry name" value="DZR_2"/>
    <property type="match status" value="1"/>
</dbReference>
<evidence type="ECO:0000256" key="1">
    <source>
        <dbReference type="ARBA" id="ARBA00008007"/>
    </source>
</evidence>
<gene>
    <name evidence="4" type="ORF">H9914_12255</name>
</gene>
<proteinExistence type="inferred from homology"/>
<evidence type="ECO:0000259" key="2">
    <source>
        <dbReference type="Pfam" id="PF00156"/>
    </source>
</evidence>
<dbReference type="EMBL" id="DWUY01000277">
    <property type="protein sequence ID" value="HJD29749.1"/>
    <property type="molecule type" value="Genomic_DNA"/>
</dbReference>
<dbReference type="Pfam" id="PF00156">
    <property type="entry name" value="Pribosyltran"/>
    <property type="match status" value="1"/>
</dbReference>
<evidence type="ECO:0000259" key="3">
    <source>
        <dbReference type="Pfam" id="PF18912"/>
    </source>
</evidence>
<accession>A0A9D2QU85</accession>
<comment type="similarity">
    <text evidence="1">Belongs to the ComF/GntX family.</text>
</comment>
<dbReference type="CDD" id="cd06223">
    <property type="entry name" value="PRTases_typeI"/>
    <property type="match status" value="1"/>
</dbReference>
<sequence>MPGTQKICSGCRERLRPITGPRCYKCSKPLNNTEQEYCSDCSRRTHLFEQGIGIFPYSTLLQQSLFKLKYGKRQEYGLFYGELAAVYAEEYIRRWKIDCIVSIPLHRKRLEKRGYNQAELIAEALGEKVNIPVKKKILKRKINTEPQKDLNPEERRKNIRGAFTAGEGIRGEKILLIDDIYTTGTTIDEAARALKKAGAEKVYFLVIAIGSEP</sequence>
<reference evidence="4" key="1">
    <citation type="journal article" date="2021" name="PeerJ">
        <title>Extensive microbial diversity within the chicken gut microbiome revealed by metagenomics and culture.</title>
        <authorList>
            <person name="Gilroy R."/>
            <person name="Ravi A."/>
            <person name="Getino M."/>
            <person name="Pursley I."/>
            <person name="Horton D.L."/>
            <person name="Alikhan N.F."/>
            <person name="Baker D."/>
            <person name="Gharbi K."/>
            <person name="Hall N."/>
            <person name="Watson M."/>
            <person name="Adriaenssens E.M."/>
            <person name="Foster-Nyarko E."/>
            <person name="Jarju S."/>
            <person name="Secka A."/>
            <person name="Antonio M."/>
            <person name="Oren A."/>
            <person name="Chaudhuri R.R."/>
            <person name="La Ragione R."/>
            <person name="Hildebrand F."/>
            <person name="Pallen M.J."/>
        </authorList>
    </citation>
    <scope>NUCLEOTIDE SEQUENCE</scope>
    <source>
        <strain evidence="4">ChiBcec6-4105</strain>
    </source>
</reference>
<dbReference type="Gene3D" id="3.40.50.2020">
    <property type="match status" value="1"/>
</dbReference>
<dbReference type="SUPFAM" id="SSF53271">
    <property type="entry name" value="PRTase-like"/>
    <property type="match status" value="1"/>
</dbReference>
<dbReference type="InterPro" id="IPR029057">
    <property type="entry name" value="PRTase-like"/>
</dbReference>
<organism evidence="4 5">
    <name type="scientific">Candidatus Blautia avicola</name>
    <dbReference type="NCBI Taxonomy" id="2838483"/>
    <lineage>
        <taxon>Bacteria</taxon>
        <taxon>Bacillati</taxon>
        <taxon>Bacillota</taxon>
        <taxon>Clostridia</taxon>
        <taxon>Lachnospirales</taxon>
        <taxon>Lachnospiraceae</taxon>
        <taxon>Blautia</taxon>
    </lineage>
</organism>
<reference evidence="4" key="2">
    <citation type="submission" date="2021-04" db="EMBL/GenBank/DDBJ databases">
        <authorList>
            <person name="Gilroy R."/>
        </authorList>
    </citation>
    <scope>NUCLEOTIDE SEQUENCE</scope>
    <source>
        <strain evidence="4">ChiBcec6-4105</strain>
    </source>
</reference>
<dbReference type="PANTHER" id="PTHR47505:SF1">
    <property type="entry name" value="DNA UTILIZATION PROTEIN YHGH"/>
    <property type="match status" value="1"/>
</dbReference>
<feature type="domain" description="Double zinc ribbon" evidence="3">
    <location>
        <begin position="3"/>
        <end position="41"/>
    </location>
</feature>
<protein>
    <submittedName>
        <fullName evidence="4">ComF family protein</fullName>
    </submittedName>
</protein>
<name>A0A9D2QU85_9FIRM</name>
<dbReference type="Proteomes" id="UP000823892">
    <property type="component" value="Unassembled WGS sequence"/>
</dbReference>
<dbReference type="AlphaFoldDB" id="A0A9D2QU85"/>
<dbReference type="InterPro" id="IPR051910">
    <property type="entry name" value="ComF/GntX_DNA_util-trans"/>
</dbReference>
<evidence type="ECO:0000313" key="5">
    <source>
        <dbReference type="Proteomes" id="UP000823892"/>
    </source>
</evidence>
<dbReference type="InterPro" id="IPR000836">
    <property type="entry name" value="PRTase_dom"/>
</dbReference>
<comment type="caution">
    <text evidence="4">The sequence shown here is derived from an EMBL/GenBank/DDBJ whole genome shotgun (WGS) entry which is preliminary data.</text>
</comment>
<dbReference type="PANTHER" id="PTHR47505">
    <property type="entry name" value="DNA UTILIZATION PROTEIN YHGH"/>
    <property type="match status" value="1"/>
</dbReference>
<feature type="domain" description="Phosphoribosyltransferase" evidence="2">
    <location>
        <begin position="111"/>
        <end position="207"/>
    </location>
</feature>